<dbReference type="Gene3D" id="2.130.10.10">
    <property type="entry name" value="YVTN repeat-like/Quinoprotein amine dehydrogenase"/>
    <property type="match status" value="1"/>
</dbReference>
<organism evidence="6 7">
    <name type="scientific">Tegillarca granosa</name>
    <name type="common">Malaysian cockle</name>
    <name type="synonym">Anadara granosa</name>
    <dbReference type="NCBI Taxonomy" id="220873"/>
    <lineage>
        <taxon>Eukaryota</taxon>
        <taxon>Metazoa</taxon>
        <taxon>Spiralia</taxon>
        <taxon>Lophotrochozoa</taxon>
        <taxon>Mollusca</taxon>
        <taxon>Bivalvia</taxon>
        <taxon>Autobranchia</taxon>
        <taxon>Pteriomorphia</taxon>
        <taxon>Arcoida</taxon>
        <taxon>Arcoidea</taxon>
        <taxon>Arcidae</taxon>
        <taxon>Tegillarca</taxon>
    </lineage>
</organism>
<evidence type="ECO:0000256" key="5">
    <source>
        <dbReference type="SAM" id="MobiDB-lite"/>
    </source>
</evidence>
<keyword evidence="7" id="KW-1185">Reference proteome</keyword>
<dbReference type="PANTHER" id="PTHR15574:SF40">
    <property type="entry name" value="WD AND TETRATRICOPEPTIDE REPEATS PROTEIN 1"/>
    <property type="match status" value="1"/>
</dbReference>
<gene>
    <name evidence="6" type="ORF">KUTeg_011380</name>
</gene>
<dbReference type="EMBL" id="JARBDR010000594">
    <property type="protein sequence ID" value="KAJ8311065.1"/>
    <property type="molecule type" value="Genomic_DNA"/>
</dbReference>
<feature type="repeat" description="WD" evidence="3">
    <location>
        <begin position="595"/>
        <end position="624"/>
    </location>
</feature>
<evidence type="ECO:0000313" key="7">
    <source>
        <dbReference type="Proteomes" id="UP001217089"/>
    </source>
</evidence>
<evidence type="ECO:0000313" key="6">
    <source>
        <dbReference type="EMBL" id="KAJ8311065.1"/>
    </source>
</evidence>
<protein>
    <recommendedName>
        <fullName evidence="8">WD and tetratricopeptide repeats protein 1</fullName>
    </recommendedName>
</protein>
<keyword evidence="1 3" id="KW-0853">WD repeat</keyword>
<feature type="non-terminal residue" evidence="6">
    <location>
        <position position="687"/>
    </location>
</feature>
<dbReference type="SUPFAM" id="SSF50978">
    <property type="entry name" value="WD40 repeat-like"/>
    <property type="match status" value="1"/>
</dbReference>
<evidence type="ECO:0000256" key="1">
    <source>
        <dbReference type="ARBA" id="ARBA00022574"/>
    </source>
</evidence>
<dbReference type="PROSITE" id="PS50005">
    <property type="entry name" value="TPR"/>
    <property type="match status" value="1"/>
</dbReference>
<dbReference type="SMART" id="SM00320">
    <property type="entry name" value="WD40"/>
    <property type="match status" value="5"/>
</dbReference>
<keyword evidence="2" id="KW-0677">Repeat</keyword>
<reference evidence="6 7" key="1">
    <citation type="submission" date="2022-12" db="EMBL/GenBank/DDBJ databases">
        <title>Chromosome-level genome of Tegillarca granosa.</title>
        <authorList>
            <person name="Kim J."/>
        </authorList>
    </citation>
    <scope>NUCLEOTIDE SEQUENCE [LARGE SCALE GENOMIC DNA]</scope>
    <source>
        <strain evidence="6">Teg-2019</strain>
        <tissue evidence="6">Adductor muscle</tissue>
    </source>
</reference>
<feature type="repeat" description="WD" evidence="3">
    <location>
        <begin position="89"/>
        <end position="121"/>
    </location>
</feature>
<dbReference type="InterPro" id="IPR011990">
    <property type="entry name" value="TPR-like_helical_dom_sf"/>
</dbReference>
<keyword evidence="4" id="KW-0802">TPR repeat</keyword>
<dbReference type="InterPro" id="IPR045151">
    <property type="entry name" value="DCAF8"/>
</dbReference>
<feature type="region of interest" description="Disordered" evidence="5">
    <location>
        <begin position="554"/>
        <end position="579"/>
    </location>
</feature>
<dbReference type="InterPro" id="IPR036322">
    <property type="entry name" value="WD40_repeat_dom_sf"/>
</dbReference>
<evidence type="ECO:0008006" key="8">
    <source>
        <dbReference type="Google" id="ProtNLM"/>
    </source>
</evidence>
<evidence type="ECO:0000256" key="3">
    <source>
        <dbReference type="PROSITE-ProRule" id="PRU00221"/>
    </source>
</evidence>
<feature type="repeat" description="TPR" evidence="4">
    <location>
        <begin position="443"/>
        <end position="476"/>
    </location>
</feature>
<dbReference type="InterPro" id="IPR001680">
    <property type="entry name" value="WD40_rpt"/>
</dbReference>
<dbReference type="Gene3D" id="1.25.40.10">
    <property type="entry name" value="Tetratricopeptide repeat domain"/>
    <property type="match status" value="1"/>
</dbReference>
<dbReference type="Proteomes" id="UP001217089">
    <property type="component" value="Unassembled WGS sequence"/>
</dbReference>
<proteinExistence type="predicted"/>
<dbReference type="PANTHER" id="PTHR15574">
    <property type="entry name" value="WD REPEAT DOMAIN-CONTAINING FAMILY"/>
    <property type="match status" value="1"/>
</dbReference>
<accession>A0ABQ9F4D2</accession>
<dbReference type="PROSITE" id="PS50294">
    <property type="entry name" value="WD_REPEATS_REGION"/>
    <property type="match status" value="1"/>
</dbReference>
<feature type="repeat" description="WD" evidence="3">
    <location>
        <begin position="132"/>
        <end position="175"/>
    </location>
</feature>
<comment type="caution">
    <text evidence="6">The sequence shown here is derived from an EMBL/GenBank/DDBJ whole genome shotgun (WGS) entry which is preliminary data.</text>
</comment>
<name>A0ABQ9F4D2_TEGGR</name>
<sequence length="687" mass="77334">MVLRVSYGFYRVCGFKFGLFAVYETNIHLVDIRLTSGVMSMSRKSMAFETGLLRRKQQREINEVSIPTFERNLQVTSEFIQRLGQEKELEGHQGCVNCLEWNEKGSLLASGSDDVQVILWDPFRYKNLTTVRTGHQGNIFSVKFLPNSSDSILVTGAADCKIRVHDLNIGETTHVFANHAGRVKRCAVAPNVPFMFWSAAEDGTIMQFDLRTPESSQANPKNVLINLNAHMGGNAEAKCLAINPVRPELIAVGANDPYVRLYDRRQISCKSMKIPNDTGNRSPWERCELMSNCSPEEFALPQGCVRYFIAGHLPQKQQDYKKRYRTLASTYVTFNPDGTELLVNLGGEQIYLFDVNKNRKAEKFDISMVLSANGVVKEAACSHGNGFTLHRNGTTNGVSNGIHTATGAAAAAVMRAEMEVEEKHSCLKSFRQRIESKPLPLPVDTLKKKANSYFEKEQYSKAIILYNQALARAPFSSALDGDLYAALRDCHSALNIDPNHLKAHFRLARCLYELSWPQEAYDCLQQFKHKFPDYAKSHACEALDRDIKAAIFSRTEQDDKETTTDPDSPPPRRSLPVSEQENVWRALANSYIALYYSNGQYIVAGSDDGSFFIWEKSTTNIVRVLRGDDSIDGTKNEREIDNSDDAALANQKRMNADPLEVMLMNMGYRITGVFDVEEDEENRNENP</sequence>
<dbReference type="SMART" id="SM00028">
    <property type="entry name" value="TPR"/>
    <property type="match status" value="2"/>
</dbReference>
<dbReference type="InterPro" id="IPR019734">
    <property type="entry name" value="TPR_rpt"/>
</dbReference>
<dbReference type="InterPro" id="IPR015943">
    <property type="entry name" value="WD40/YVTN_repeat-like_dom_sf"/>
</dbReference>
<evidence type="ECO:0000256" key="2">
    <source>
        <dbReference type="ARBA" id="ARBA00022737"/>
    </source>
</evidence>
<dbReference type="PROSITE" id="PS50082">
    <property type="entry name" value="WD_REPEATS_2"/>
    <property type="match status" value="3"/>
</dbReference>
<evidence type="ECO:0000256" key="4">
    <source>
        <dbReference type="PROSITE-ProRule" id="PRU00339"/>
    </source>
</evidence>
<dbReference type="SUPFAM" id="SSF48452">
    <property type="entry name" value="TPR-like"/>
    <property type="match status" value="1"/>
</dbReference>
<dbReference type="Pfam" id="PF00400">
    <property type="entry name" value="WD40"/>
    <property type="match status" value="4"/>
</dbReference>